<sequence>MLKNPGKELRRLLREDRILMAPGFYDGISARVVEQAGFAAGYLTGAGVAGSHLGEPDIGLTNGSDVADVAGRIAVKSNIPFIADCDTGYGNELNVIRTLWDLERAGAAAVQFEDQSAPKRCGHLRGKSCIPAEEFIRKIKAACREKIYKDTVVVARTDARAVYDLDEALRRGEMYLNAGADVLFIEAPQTLDEVRKITETFKGVPLLTNQVIGGKTPRLSAKEAEEIGYKIIIYPDVLPYCASVVFRRAMDKIMETGESWDAVEDAHDSRDLFLTMG</sequence>
<reference evidence="1" key="1">
    <citation type="journal article" date="2021" name="PeerJ">
        <title>Extensive microbial diversity within the chicken gut microbiome revealed by metagenomics and culture.</title>
        <authorList>
            <person name="Gilroy R."/>
            <person name="Ravi A."/>
            <person name="Getino M."/>
            <person name="Pursley I."/>
            <person name="Horton D.L."/>
            <person name="Alikhan N.F."/>
            <person name="Baker D."/>
            <person name="Gharbi K."/>
            <person name="Hall N."/>
            <person name="Watson M."/>
            <person name="Adriaenssens E.M."/>
            <person name="Foster-Nyarko E."/>
            <person name="Jarju S."/>
            <person name="Secka A."/>
            <person name="Antonio M."/>
            <person name="Oren A."/>
            <person name="Chaudhuri R.R."/>
            <person name="La Ragione R."/>
            <person name="Hildebrand F."/>
            <person name="Pallen M.J."/>
        </authorList>
    </citation>
    <scope>NUCLEOTIDE SEQUENCE</scope>
    <source>
        <strain evidence="1">CHK192-9172</strain>
    </source>
</reference>
<dbReference type="InterPro" id="IPR040442">
    <property type="entry name" value="Pyrv_kinase-like_dom_sf"/>
</dbReference>
<dbReference type="Proteomes" id="UP000824024">
    <property type="component" value="Unassembled WGS sequence"/>
</dbReference>
<feature type="non-terminal residue" evidence="1">
    <location>
        <position position="277"/>
    </location>
</feature>
<dbReference type="SUPFAM" id="SSF51621">
    <property type="entry name" value="Phosphoenolpyruvate/pyruvate domain"/>
    <property type="match status" value="1"/>
</dbReference>
<dbReference type="InterPro" id="IPR018523">
    <property type="entry name" value="Isocitrate_lyase_ph_CS"/>
</dbReference>
<reference evidence="1" key="2">
    <citation type="submission" date="2021-04" db="EMBL/GenBank/DDBJ databases">
        <authorList>
            <person name="Gilroy R."/>
        </authorList>
    </citation>
    <scope>NUCLEOTIDE SEQUENCE</scope>
    <source>
        <strain evidence="1">CHK192-9172</strain>
    </source>
</reference>
<dbReference type="PANTHER" id="PTHR42905">
    <property type="entry name" value="PHOSPHOENOLPYRUVATE CARBOXYLASE"/>
    <property type="match status" value="1"/>
</dbReference>
<dbReference type="EMBL" id="DXCH01000009">
    <property type="protein sequence ID" value="HIZ06384.1"/>
    <property type="molecule type" value="Genomic_DNA"/>
</dbReference>
<dbReference type="InterPro" id="IPR039556">
    <property type="entry name" value="ICL/PEPM"/>
</dbReference>
<evidence type="ECO:0000313" key="2">
    <source>
        <dbReference type="Proteomes" id="UP000824024"/>
    </source>
</evidence>
<dbReference type="Pfam" id="PF13714">
    <property type="entry name" value="PEP_mutase"/>
    <property type="match status" value="1"/>
</dbReference>
<organism evidence="1 2">
    <name type="scientific">Candidatus Eubacterium avistercoris</name>
    <dbReference type="NCBI Taxonomy" id="2838567"/>
    <lineage>
        <taxon>Bacteria</taxon>
        <taxon>Bacillati</taxon>
        <taxon>Bacillota</taxon>
        <taxon>Clostridia</taxon>
        <taxon>Eubacteriales</taxon>
        <taxon>Eubacteriaceae</taxon>
        <taxon>Eubacterium</taxon>
    </lineage>
</organism>
<dbReference type="InterPro" id="IPR015813">
    <property type="entry name" value="Pyrv/PenolPyrv_kinase-like_dom"/>
</dbReference>
<comment type="caution">
    <text evidence="1">The sequence shown here is derived from an EMBL/GenBank/DDBJ whole genome shotgun (WGS) entry which is preliminary data.</text>
</comment>
<dbReference type="Gene3D" id="3.20.20.60">
    <property type="entry name" value="Phosphoenolpyruvate-binding domains"/>
    <property type="match status" value="1"/>
</dbReference>
<proteinExistence type="predicted"/>
<dbReference type="PROSITE" id="PS00161">
    <property type="entry name" value="ISOCITRATE_LYASE"/>
    <property type="match status" value="1"/>
</dbReference>
<accession>A0A9D2IE55</accession>
<protein>
    <submittedName>
        <fullName evidence="1">Isocitrate lyase/PEP mutase family protein</fullName>
    </submittedName>
</protein>
<gene>
    <name evidence="1" type="ORF">IAA08_00435</name>
</gene>
<dbReference type="GO" id="GO:0016833">
    <property type="term" value="F:oxo-acid-lyase activity"/>
    <property type="evidence" value="ECO:0007669"/>
    <property type="project" value="UniProtKB-ARBA"/>
</dbReference>
<dbReference type="AlphaFoldDB" id="A0A9D2IE55"/>
<dbReference type="CDD" id="cd00377">
    <property type="entry name" value="ICL_PEPM"/>
    <property type="match status" value="1"/>
</dbReference>
<name>A0A9D2IE55_9FIRM</name>
<evidence type="ECO:0000313" key="1">
    <source>
        <dbReference type="EMBL" id="HIZ06384.1"/>
    </source>
</evidence>
<dbReference type="PANTHER" id="PTHR42905:SF5">
    <property type="entry name" value="CARBOXYVINYL-CARBOXYPHOSPHONATE PHOSPHORYLMUTASE, CHLOROPLASTIC"/>
    <property type="match status" value="1"/>
</dbReference>
<keyword evidence="1" id="KW-0456">Lyase</keyword>